<dbReference type="Proteomes" id="UP000572680">
    <property type="component" value="Unassembled WGS sequence"/>
</dbReference>
<evidence type="ECO:0000313" key="4">
    <source>
        <dbReference type="Proteomes" id="UP000572680"/>
    </source>
</evidence>
<protein>
    <submittedName>
        <fullName evidence="3">Mce-associated membrane protein</fullName>
    </submittedName>
</protein>
<keyword evidence="2" id="KW-0472">Membrane</keyword>
<reference evidence="3 4" key="1">
    <citation type="submission" date="2020-08" db="EMBL/GenBank/DDBJ databases">
        <title>Genomic Encyclopedia of Type Strains, Phase IV (KMG-IV): sequencing the most valuable type-strain genomes for metagenomic binning, comparative biology and taxonomic classification.</title>
        <authorList>
            <person name="Goeker M."/>
        </authorList>
    </citation>
    <scope>NUCLEOTIDE SEQUENCE [LARGE SCALE GENOMIC DNA]</scope>
    <source>
        <strain evidence="3 4">DSM 44197</strain>
    </source>
</reference>
<sequence length="192" mass="20703">MSVTEHGRRTPRVRVPKKAPRPPLWRRWLLLLWPLALAAALALTGLAVGAWAERREAGSPAVNRALVDRSGDAELIRELSASIAQIFTYSHGDPAATERAASRVLTGTAAAQYRTLFGQVRQSAPTQRLSLTTRVTRAGVVRRTADGAAVLIVFLDQTATRAGRPTGPPVAAQLVVTARDDDGWRISDLRAA</sequence>
<proteinExistence type="predicted"/>
<dbReference type="AlphaFoldDB" id="A0A7W3LN49"/>
<name>A0A7W3LN49_ACTNM</name>
<dbReference type="RefSeq" id="WP_182843541.1">
    <property type="nucleotide sequence ID" value="NZ_BAAALP010000009.1"/>
</dbReference>
<evidence type="ECO:0000256" key="1">
    <source>
        <dbReference type="ARBA" id="ARBA00004370"/>
    </source>
</evidence>
<dbReference type="EMBL" id="JACJIA010000003">
    <property type="protein sequence ID" value="MBA8951171.1"/>
    <property type="molecule type" value="Genomic_DNA"/>
</dbReference>
<comment type="caution">
    <text evidence="3">The sequence shown here is derived from an EMBL/GenBank/DDBJ whole genome shotgun (WGS) entry which is preliminary data.</text>
</comment>
<gene>
    <name evidence="3" type="ORF">HNR61_002802</name>
</gene>
<dbReference type="PANTHER" id="PTHR37042">
    <property type="entry name" value="OUTER MEMBRANE PROTEIN RV1973"/>
    <property type="match status" value="1"/>
</dbReference>
<evidence type="ECO:0000256" key="2">
    <source>
        <dbReference type="ARBA" id="ARBA00023136"/>
    </source>
</evidence>
<dbReference type="GO" id="GO:0016020">
    <property type="term" value="C:membrane"/>
    <property type="evidence" value="ECO:0007669"/>
    <property type="project" value="UniProtKB-SubCell"/>
</dbReference>
<accession>A0A7W3LN49</accession>
<keyword evidence="4" id="KW-1185">Reference proteome</keyword>
<organism evidence="3 4">
    <name type="scientific">Actinomadura namibiensis</name>
    <dbReference type="NCBI Taxonomy" id="182080"/>
    <lineage>
        <taxon>Bacteria</taxon>
        <taxon>Bacillati</taxon>
        <taxon>Actinomycetota</taxon>
        <taxon>Actinomycetes</taxon>
        <taxon>Streptosporangiales</taxon>
        <taxon>Thermomonosporaceae</taxon>
        <taxon>Actinomadura</taxon>
    </lineage>
</organism>
<comment type="subcellular location">
    <subcellularLocation>
        <location evidence="1">Membrane</location>
    </subcellularLocation>
</comment>
<dbReference type="PANTHER" id="PTHR37042:SF4">
    <property type="entry name" value="OUTER MEMBRANE PROTEIN RV1973"/>
    <property type="match status" value="1"/>
</dbReference>
<evidence type="ECO:0000313" key="3">
    <source>
        <dbReference type="EMBL" id="MBA8951171.1"/>
    </source>
</evidence>